<organism evidence="2 3">
    <name type="scientific">Penicillium capsulatum</name>
    <dbReference type="NCBI Taxonomy" id="69766"/>
    <lineage>
        <taxon>Eukaryota</taxon>
        <taxon>Fungi</taxon>
        <taxon>Dikarya</taxon>
        <taxon>Ascomycota</taxon>
        <taxon>Pezizomycotina</taxon>
        <taxon>Eurotiomycetes</taxon>
        <taxon>Eurotiomycetidae</taxon>
        <taxon>Eurotiales</taxon>
        <taxon>Aspergillaceae</taxon>
        <taxon>Penicillium</taxon>
    </lineage>
</organism>
<feature type="region of interest" description="Disordered" evidence="1">
    <location>
        <begin position="42"/>
        <end position="66"/>
    </location>
</feature>
<dbReference type="EMBL" id="JAPQKO010000003">
    <property type="protein sequence ID" value="KAJ5172667.1"/>
    <property type="molecule type" value="Genomic_DNA"/>
</dbReference>
<evidence type="ECO:0000256" key="1">
    <source>
        <dbReference type="SAM" id="MobiDB-lite"/>
    </source>
</evidence>
<protein>
    <submittedName>
        <fullName evidence="2">Uncharacterized protein</fullName>
    </submittedName>
</protein>
<proteinExistence type="predicted"/>
<evidence type="ECO:0000313" key="3">
    <source>
        <dbReference type="Proteomes" id="UP001146351"/>
    </source>
</evidence>
<comment type="caution">
    <text evidence="2">The sequence shown here is derived from an EMBL/GenBank/DDBJ whole genome shotgun (WGS) entry which is preliminary data.</text>
</comment>
<reference evidence="2" key="1">
    <citation type="submission" date="2022-11" db="EMBL/GenBank/DDBJ databases">
        <authorList>
            <person name="Petersen C."/>
        </authorList>
    </citation>
    <scope>NUCLEOTIDE SEQUENCE</scope>
    <source>
        <strain evidence="2">IBT 21917</strain>
    </source>
</reference>
<accession>A0A9W9IFG0</accession>
<evidence type="ECO:0000313" key="2">
    <source>
        <dbReference type="EMBL" id="KAJ5172667.1"/>
    </source>
</evidence>
<gene>
    <name evidence="2" type="ORF">N7492_005260</name>
</gene>
<dbReference type="AlphaFoldDB" id="A0A9W9IFG0"/>
<dbReference type="Proteomes" id="UP001146351">
    <property type="component" value="Unassembled WGS sequence"/>
</dbReference>
<reference evidence="2" key="2">
    <citation type="journal article" date="2023" name="IMA Fungus">
        <title>Comparative genomic study of the Penicillium genus elucidates a diverse pangenome and 15 lateral gene transfer events.</title>
        <authorList>
            <person name="Petersen C."/>
            <person name="Sorensen T."/>
            <person name="Nielsen M.R."/>
            <person name="Sondergaard T.E."/>
            <person name="Sorensen J.L."/>
            <person name="Fitzpatrick D.A."/>
            <person name="Frisvad J.C."/>
            <person name="Nielsen K.L."/>
        </authorList>
    </citation>
    <scope>NUCLEOTIDE SEQUENCE</scope>
    <source>
        <strain evidence="2">IBT 21917</strain>
    </source>
</reference>
<keyword evidence="3" id="KW-1185">Reference proteome</keyword>
<sequence length="102" mass="11008">MAWTPFGRVHAEVRVEGADPEVIMASVSPEPADLVVSTGQEEATAVPGNRGRIDLAPGTAVEPPREQVDTGNIHFDYWYFGDSQSLDSIQPERSRGAWIGGT</sequence>
<name>A0A9W9IFG0_9EURO</name>